<evidence type="ECO:0000256" key="2">
    <source>
        <dbReference type="ARBA" id="ARBA00023110"/>
    </source>
</evidence>
<evidence type="ECO:0000256" key="6">
    <source>
        <dbReference type="SAM" id="MobiDB-lite"/>
    </source>
</evidence>
<evidence type="ECO:0000256" key="5">
    <source>
        <dbReference type="RuleBase" id="RU003915"/>
    </source>
</evidence>
<dbReference type="PROSITE" id="PS50059">
    <property type="entry name" value="FKBP_PPIASE"/>
    <property type="match status" value="1"/>
</dbReference>
<gene>
    <name evidence="9" type="ORF">BJ960_000942</name>
</gene>
<feature type="compositionally biased region" description="Basic and acidic residues" evidence="6">
    <location>
        <begin position="184"/>
        <end position="202"/>
    </location>
</feature>
<keyword evidence="3 4" id="KW-0413">Isomerase</keyword>
<dbReference type="RefSeq" id="WP_185986457.1">
    <property type="nucleotide sequence ID" value="NZ_BAAALZ010000002.1"/>
</dbReference>
<evidence type="ECO:0000313" key="10">
    <source>
        <dbReference type="Proteomes" id="UP000586095"/>
    </source>
</evidence>
<dbReference type="PROSITE" id="PS51257">
    <property type="entry name" value="PROKAR_LIPOPROTEIN"/>
    <property type="match status" value="1"/>
</dbReference>
<comment type="caution">
    <text evidence="9">The sequence shown here is derived from an EMBL/GenBank/DDBJ whole genome shotgun (WGS) entry which is preliminary data.</text>
</comment>
<keyword evidence="2 4" id="KW-0697">Rotamase</keyword>
<dbReference type="Gene3D" id="3.10.50.40">
    <property type="match status" value="1"/>
</dbReference>
<dbReference type="AlphaFoldDB" id="A0A852R6S0"/>
<dbReference type="EC" id="5.2.1.8" evidence="5"/>
<accession>A0A852R6S0</accession>
<evidence type="ECO:0000313" key="9">
    <source>
        <dbReference type="EMBL" id="NYD26139.1"/>
    </source>
</evidence>
<reference evidence="9 10" key="1">
    <citation type="submission" date="2020-07" db="EMBL/GenBank/DDBJ databases">
        <title>Sequencing the genomes of 1000 actinobacteria strains.</title>
        <authorList>
            <person name="Klenk H.-P."/>
        </authorList>
    </citation>
    <scope>NUCLEOTIDE SEQUENCE [LARGE SCALE GENOMIC DNA]</scope>
    <source>
        <strain evidence="9 10">DSM 17380</strain>
    </source>
</reference>
<sequence>MKLSRLFIPTAIVGALLLSGCSTGSDTVISKDASGEACAPAGAASKSVKVTGDVGGEITLTSKTPIEAGDKIERTVLKNGEAKPFAEGQVATGNYTIFNGKTGEVINVAPDMKFPNEADQFADAKWAYEAVRCGSVGQRTVIVSSVADALGDVDPAERGFTGLSKTDAFVFVFDFTEAAEVCDDPKPRDEKYPEVDMGDGKTEPTITIPSCMEAPAELELKVLEEGDGPVVADNEKIMTNYVGVDWNGAERFDGNWSETGIEFSTAEGALVEGFRQAMIGQKVGSTILVTMPSEMGYNDGMTRTFVLQLVSKVE</sequence>
<comment type="catalytic activity">
    <reaction evidence="1 4 5">
        <text>[protein]-peptidylproline (omega=180) = [protein]-peptidylproline (omega=0)</text>
        <dbReference type="Rhea" id="RHEA:16237"/>
        <dbReference type="Rhea" id="RHEA-COMP:10747"/>
        <dbReference type="Rhea" id="RHEA-COMP:10748"/>
        <dbReference type="ChEBI" id="CHEBI:83833"/>
        <dbReference type="ChEBI" id="CHEBI:83834"/>
        <dbReference type="EC" id="5.2.1.8"/>
    </reaction>
</comment>
<dbReference type="InterPro" id="IPR001179">
    <property type="entry name" value="PPIase_FKBP_dom"/>
</dbReference>
<proteinExistence type="inferred from homology"/>
<name>A0A852R6S0_9MICO</name>
<dbReference type="EMBL" id="JACCBD010000001">
    <property type="protein sequence ID" value="NYD26139.1"/>
    <property type="molecule type" value="Genomic_DNA"/>
</dbReference>
<keyword evidence="10" id="KW-1185">Reference proteome</keyword>
<protein>
    <recommendedName>
        <fullName evidence="5">Peptidyl-prolyl cis-trans isomerase</fullName>
        <ecNumber evidence="5">5.2.1.8</ecNumber>
    </recommendedName>
</protein>
<dbReference type="SUPFAM" id="SSF54534">
    <property type="entry name" value="FKBP-like"/>
    <property type="match status" value="1"/>
</dbReference>
<dbReference type="Proteomes" id="UP000586095">
    <property type="component" value="Unassembled WGS sequence"/>
</dbReference>
<feature type="signal peptide" evidence="7">
    <location>
        <begin position="1"/>
        <end position="24"/>
    </location>
</feature>
<feature type="region of interest" description="Disordered" evidence="6">
    <location>
        <begin position="184"/>
        <end position="204"/>
    </location>
</feature>
<dbReference type="InterPro" id="IPR046357">
    <property type="entry name" value="PPIase_dom_sf"/>
</dbReference>
<feature type="chain" id="PRO_5032525686" description="Peptidyl-prolyl cis-trans isomerase" evidence="7">
    <location>
        <begin position="25"/>
        <end position="314"/>
    </location>
</feature>
<organism evidence="9 10">
    <name type="scientific">Leucobacter aridicollis</name>
    <dbReference type="NCBI Taxonomy" id="283878"/>
    <lineage>
        <taxon>Bacteria</taxon>
        <taxon>Bacillati</taxon>
        <taxon>Actinomycetota</taxon>
        <taxon>Actinomycetes</taxon>
        <taxon>Micrococcales</taxon>
        <taxon>Microbacteriaceae</taxon>
        <taxon>Leucobacter</taxon>
    </lineage>
</organism>
<keyword evidence="7" id="KW-0732">Signal</keyword>
<evidence type="ECO:0000256" key="1">
    <source>
        <dbReference type="ARBA" id="ARBA00000971"/>
    </source>
</evidence>
<evidence type="ECO:0000256" key="7">
    <source>
        <dbReference type="SAM" id="SignalP"/>
    </source>
</evidence>
<evidence type="ECO:0000259" key="8">
    <source>
        <dbReference type="PROSITE" id="PS50059"/>
    </source>
</evidence>
<comment type="similarity">
    <text evidence="5">Belongs to the FKBP-type PPIase family.</text>
</comment>
<evidence type="ECO:0000256" key="4">
    <source>
        <dbReference type="PROSITE-ProRule" id="PRU00277"/>
    </source>
</evidence>
<evidence type="ECO:0000256" key="3">
    <source>
        <dbReference type="ARBA" id="ARBA00023235"/>
    </source>
</evidence>
<dbReference type="Pfam" id="PF00254">
    <property type="entry name" value="FKBP_C"/>
    <property type="match status" value="1"/>
</dbReference>
<feature type="domain" description="PPIase FKBP-type" evidence="8">
    <location>
        <begin position="234"/>
        <end position="314"/>
    </location>
</feature>
<dbReference type="GO" id="GO:0003755">
    <property type="term" value="F:peptidyl-prolyl cis-trans isomerase activity"/>
    <property type="evidence" value="ECO:0007669"/>
    <property type="project" value="UniProtKB-UniRule"/>
</dbReference>